<comment type="caution">
    <text evidence="2">The sequence shown here is derived from an EMBL/GenBank/DDBJ whole genome shotgun (WGS) entry which is preliminary data.</text>
</comment>
<dbReference type="Proteomes" id="UP000315369">
    <property type="component" value="Unassembled WGS sequence"/>
</dbReference>
<protein>
    <submittedName>
        <fullName evidence="2">Uncharacterized protein</fullName>
    </submittedName>
</protein>
<sequence>MAGGVLLNVPLYGNSGLGWSAMTRTHAAVAVWGVGSVWRNGRLLTDTAFVHVGALDAGAFADDDTHRMLRQARVGDAELVVLVWNLPPEAEPRGFLQFIFEDVAIQVDGVSVRSVAVVENTGHVTGDPYLLTPVPAGVYPGVPPPLPPAPVQQTGTGGSGLATSAAATAGQEPSVVIPGGSTRVLVGGSDGQVVTEGGATLGTGANVLVAPREPEVTSGVSPITSTPNPPVNTSQVLPGTPVLGPSFAGDQTVISGTTAPGVNSTVSAFGTPANLSTTGSFSVPSLTAPSFDAFSGTAQVSPGIIGTAPPLNADSATPPTALLGAPTPLNAASAPPLLGSPTPLNAAPATGLPATPAPANAAPATGVGSTGAPAAAPAGTPAN</sequence>
<evidence type="ECO:0000313" key="2">
    <source>
        <dbReference type="EMBL" id="TQF10556.1"/>
    </source>
</evidence>
<proteinExistence type="predicted"/>
<keyword evidence="3" id="KW-1185">Reference proteome</keyword>
<dbReference type="OrthoDB" id="5501104at2"/>
<gene>
    <name evidence="2" type="ORF">FJV41_38925</name>
</gene>
<evidence type="ECO:0000313" key="3">
    <source>
        <dbReference type="Proteomes" id="UP000315369"/>
    </source>
</evidence>
<feature type="compositionally biased region" description="Low complexity" evidence="1">
    <location>
        <begin position="316"/>
        <end position="332"/>
    </location>
</feature>
<feature type="region of interest" description="Disordered" evidence="1">
    <location>
        <begin position="305"/>
        <end position="383"/>
    </location>
</feature>
<reference evidence="2 3" key="1">
    <citation type="submission" date="2019-06" db="EMBL/GenBank/DDBJ databases">
        <authorList>
            <person name="Livingstone P."/>
            <person name="Whitworth D."/>
        </authorList>
    </citation>
    <scope>NUCLEOTIDE SEQUENCE [LARGE SCALE GENOMIC DNA]</scope>
    <source>
        <strain evidence="2 3">AM401</strain>
    </source>
</reference>
<dbReference type="EMBL" id="VIFM01000247">
    <property type="protein sequence ID" value="TQF10556.1"/>
    <property type="molecule type" value="Genomic_DNA"/>
</dbReference>
<accession>A0A540WNH6</accession>
<name>A0A540WNH6_9BACT</name>
<feature type="compositionally biased region" description="Low complexity" evidence="1">
    <location>
        <begin position="341"/>
        <end position="383"/>
    </location>
</feature>
<organism evidence="2 3">
    <name type="scientific">Myxococcus llanfairpwllgwyngyllgogerychwyrndrobwllllantysiliogogogochensis</name>
    <dbReference type="NCBI Taxonomy" id="2590453"/>
    <lineage>
        <taxon>Bacteria</taxon>
        <taxon>Pseudomonadati</taxon>
        <taxon>Myxococcota</taxon>
        <taxon>Myxococcia</taxon>
        <taxon>Myxococcales</taxon>
        <taxon>Cystobacterineae</taxon>
        <taxon>Myxococcaceae</taxon>
        <taxon>Myxococcus</taxon>
    </lineage>
</organism>
<dbReference type="AlphaFoldDB" id="A0A540WNH6"/>
<evidence type="ECO:0000256" key="1">
    <source>
        <dbReference type="SAM" id="MobiDB-lite"/>
    </source>
</evidence>